<accession>A0A565BB05</accession>
<reference evidence="2" key="1">
    <citation type="submission" date="2019-07" db="EMBL/GenBank/DDBJ databases">
        <authorList>
            <person name="Dittberner H."/>
        </authorList>
    </citation>
    <scope>NUCLEOTIDE SEQUENCE [LARGE SCALE GENOMIC DNA]</scope>
</reference>
<protein>
    <submittedName>
        <fullName evidence="2">Uncharacterized protein</fullName>
    </submittedName>
</protein>
<feature type="transmembrane region" description="Helical" evidence="1">
    <location>
        <begin position="28"/>
        <end position="48"/>
    </location>
</feature>
<dbReference type="EMBL" id="CABITT030000003">
    <property type="protein sequence ID" value="VVA98544.1"/>
    <property type="molecule type" value="Genomic_DNA"/>
</dbReference>
<comment type="caution">
    <text evidence="2">The sequence shown here is derived from an EMBL/GenBank/DDBJ whole genome shotgun (WGS) entry which is preliminary data.</text>
</comment>
<keyword evidence="1" id="KW-0812">Transmembrane</keyword>
<proteinExistence type="predicted"/>
<evidence type="ECO:0000256" key="1">
    <source>
        <dbReference type="SAM" id="Phobius"/>
    </source>
</evidence>
<evidence type="ECO:0000313" key="2">
    <source>
        <dbReference type="EMBL" id="VVA98544.1"/>
    </source>
</evidence>
<name>A0A565BB05_9BRAS</name>
<dbReference type="Proteomes" id="UP000489600">
    <property type="component" value="Unassembled WGS sequence"/>
</dbReference>
<dbReference type="AlphaFoldDB" id="A0A565BB05"/>
<keyword evidence="1" id="KW-0472">Membrane</keyword>
<sequence length="170" mass="19290">MLNVGGIVTPILEYWKIKLGTPLKVHHGLMLVTSLTLITYPVVFLVSLPTGFTKVQRKPPMFSFLIPLLIRFLCETTSSSTNQSNFSMNNLWSYLSYHLSRTREGRQGKHKSMKIVLLHHSPFTGVNGTTYLHWMSLYIQPWSVIPTKVSISYKDGVNGKIEQSTSFASR</sequence>
<organism evidence="2 3">
    <name type="scientific">Arabis nemorensis</name>
    <dbReference type="NCBI Taxonomy" id="586526"/>
    <lineage>
        <taxon>Eukaryota</taxon>
        <taxon>Viridiplantae</taxon>
        <taxon>Streptophyta</taxon>
        <taxon>Embryophyta</taxon>
        <taxon>Tracheophyta</taxon>
        <taxon>Spermatophyta</taxon>
        <taxon>Magnoliopsida</taxon>
        <taxon>eudicotyledons</taxon>
        <taxon>Gunneridae</taxon>
        <taxon>Pentapetalae</taxon>
        <taxon>rosids</taxon>
        <taxon>malvids</taxon>
        <taxon>Brassicales</taxon>
        <taxon>Brassicaceae</taxon>
        <taxon>Arabideae</taxon>
        <taxon>Arabis</taxon>
    </lineage>
</organism>
<evidence type="ECO:0000313" key="3">
    <source>
        <dbReference type="Proteomes" id="UP000489600"/>
    </source>
</evidence>
<gene>
    <name evidence="2" type="ORF">ANE_LOCUS8989</name>
</gene>
<keyword evidence="1" id="KW-1133">Transmembrane helix</keyword>
<keyword evidence="3" id="KW-1185">Reference proteome</keyword>